<sequence length="171" mass="19554">MAKLSANKNVGRTNCVAIDDSESSQYAFQWYIKNYHKPEDSLVLIHIHQIPHTGAFGLMYTKLEHSEILQTTLEYSIKKSKNLMSKYAAECMKNNVKYKCILEDDIKAPGQMICDISKENNANLLVIGQKRIGSEFIGKTCNYVLKNSSIPVLMVPYSWRLKNRKNSLNMD</sequence>
<name>A0ABM4BPM0_HYDVU</name>
<dbReference type="PANTHER" id="PTHR46989">
    <property type="entry name" value="USP DOMAIN-CONTAINING PROTEIN"/>
    <property type="match status" value="1"/>
</dbReference>
<reference evidence="3" key="1">
    <citation type="submission" date="2025-08" db="UniProtKB">
        <authorList>
            <consortium name="RefSeq"/>
        </authorList>
    </citation>
    <scope>IDENTIFICATION</scope>
</reference>
<dbReference type="Proteomes" id="UP001652625">
    <property type="component" value="Chromosome 04"/>
</dbReference>
<accession>A0ABM4BPM0</accession>
<dbReference type="InterPro" id="IPR006016">
    <property type="entry name" value="UspA"/>
</dbReference>
<evidence type="ECO:0000313" key="3">
    <source>
        <dbReference type="RefSeq" id="XP_065651066.1"/>
    </source>
</evidence>
<dbReference type="PANTHER" id="PTHR46989:SF3">
    <property type="entry name" value="USPA DOMAIN-CONTAINING PROTEIN"/>
    <property type="match status" value="1"/>
</dbReference>
<dbReference type="GeneID" id="101236160"/>
<organism evidence="2 3">
    <name type="scientific">Hydra vulgaris</name>
    <name type="common">Hydra</name>
    <name type="synonym">Hydra attenuata</name>
    <dbReference type="NCBI Taxonomy" id="6087"/>
    <lineage>
        <taxon>Eukaryota</taxon>
        <taxon>Metazoa</taxon>
        <taxon>Cnidaria</taxon>
        <taxon>Hydrozoa</taxon>
        <taxon>Hydroidolina</taxon>
        <taxon>Anthoathecata</taxon>
        <taxon>Aplanulata</taxon>
        <taxon>Hydridae</taxon>
        <taxon>Hydra</taxon>
    </lineage>
</organism>
<proteinExistence type="predicted"/>
<dbReference type="Gene3D" id="3.40.50.620">
    <property type="entry name" value="HUPs"/>
    <property type="match status" value="1"/>
</dbReference>
<protein>
    <submittedName>
        <fullName evidence="3">Uncharacterized protein LOC101236160</fullName>
    </submittedName>
</protein>
<evidence type="ECO:0000313" key="2">
    <source>
        <dbReference type="Proteomes" id="UP001652625"/>
    </source>
</evidence>
<dbReference type="CDD" id="cd23659">
    <property type="entry name" value="USP_At3g01520-like"/>
    <property type="match status" value="1"/>
</dbReference>
<dbReference type="SUPFAM" id="SSF52402">
    <property type="entry name" value="Adenine nucleotide alpha hydrolases-like"/>
    <property type="match status" value="1"/>
</dbReference>
<feature type="domain" description="UspA" evidence="1">
    <location>
        <begin position="15"/>
        <end position="156"/>
    </location>
</feature>
<dbReference type="InterPro" id="IPR014729">
    <property type="entry name" value="Rossmann-like_a/b/a_fold"/>
</dbReference>
<keyword evidence="2" id="KW-1185">Reference proteome</keyword>
<gene>
    <name evidence="3" type="primary">LOC101236160</name>
</gene>
<evidence type="ECO:0000259" key="1">
    <source>
        <dbReference type="Pfam" id="PF00582"/>
    </source>
</evidence>
<dbReference type="RefSeq" id="XP_065651066.1">
    <property type="nucleotide sequence ID" value="XM_065794994.1"/>
</dbReference>
<dbReference type="Pfam" id="PF00582">
    <property type="entry name" value="Usp"/>
    <property type="match status" value="1"/>
</dbReference>